<dbReference type="Gene3D" id="3.20.20.80">
    <property type="entry name" value="Glycosidases"/>
    <property type="match status" value="1"/>
</dbReference>
<dbReference type="Pfam" id="PF02836">
    <property type="entry name" value="Glyco_hydro_2_C"/>
    <property type="match status" value="1"/>
</dbReference>
<organism evidence="6 7">
    <name type="scientific">Baekduia soli</name>
    <dbReference type="NCBI Taxonomy" id="496014"/>
    <lineage>
        <taxon>Bacteria</taxon>
        <taxon>Bacillati</taxon>
        <taxon>Actinomycetota</taxon>
        <taxon>Thermoleophilia</taxon>
        <taxon>Solirubrobacterales</taxon>
        <taxon>Baekduiaceae</taxon>
        <taxon>Baekduia</taxon>
    </lineage>
</organism>
<dbReference type="AlphaFoldDB" id="A0A5B8U0X1"/>
<dbReference type="Gene3D" id="2.60.120.260">
    <property type="entry name" value="Galactose-binding domain-like"/>
    <property type="match status" value="1"/>
</dbReference>
<dbReference type="InterPro" id="IPR006102">
    <property type="entry name" value="Ig-like_GH2"/>
</dbReference>
<evidence type="ECO:0000313" key="6">
    <source>
        <dbReference type="EMBL" id="QEC46638.1"/>
    </source>
</evidence>
<keyword evidence="3" id="KW-0326">Glycosidase</keyword>
<dbReference type="Gene3D" id="2.60.40.10">
    <property type="entry name" value="Immunoglobulins"/>
    <property type="match status" value="1"/>
</dbReference>
<dbReference type="OrthoDB" id="9762066at2"/>
<name>A0A5B8U0X1_9ACTN</name>
<evidence type="ECO:0000256" key="1">
    <source>
        <dbReference type="ARBA" id="ARBA00007401"/>
    </source>
</evidence>
<keyword evidence="7" id="KW-1185">Reference proteome</keyword>
<dbReference type="InterPro" id="IPR006103">
    <property type="entry name" value="Glyco_hydro_2_cat"/>
</dbReference>
<comment type="similarity">
    <text evidence="1">Belongs to the glycosyl hydrolase 2 family.</text>
</comment>
<dbReference type="Pfam" id="PF00703">
    <property type="entry name" value="Glyco_hydro_2"/>
    <property type="match status" value="1"/>
</dbReference>
<feature type="domain" description="Glycoside hydrolase family 2 catalytic" evidence="5">
    <location>
        <begin position="315"/>
        <end position="535"/>
    </location>
</feature>
<protein>
    <recommendedName>
        <fullName evidence="8">Beta-glucuronidase</fullName>
    </recommendedName>
</protein>
<dbReference type="InterPro" id="IPR008979">
    <property type="entry name" value="Galactose-bd-like_sf"/>
</dbReference>
<dbReference type="RefSeq" id="WP_146916079.1">
    <property type="nucleotide sequence ID" value="NZ_CP042430.1"/>
</dbReference>
<keyword evidence="2" id="KW-0378">Hydrolase</keyword>
<dbReference type="PANTHER" id="PTHR42732:SF1">
    <property type="entry name" value="BETA-MANNOSIDASE"/>
    <property type="match status" value="1"/>
</dbReference>
<dbReference type="InterPro" id="IPR017853">
    <property type="entry name" value="GH"/>
</dbReference>
<accession>A0A5B8U0X1</accession>
<dbReference type="InterPro" id="IPR051913">
    <property type="entry name" value="GH2_Domain-Containing"/>
</dbReference>
<evidence type="ECO:0000256" key="2">
    <source>
        <dbReference type="ARBA" id="ARBA00022801"/>
    </source>
</evidence>
<dbReference type="PRINTS" id="PR00132">
    <property type="entry name" value="GLHYDRLASE2"/>
</dbReference>
<dbReference type="SUPFAM" id="SSF51445">
    <property type="entry name" value="(Trans)glycosidases"/>
    <property type="match status" value="1"/>
</dbReference>
<evidence type="ECO:0000313" key="7">
    <source>
        <dbReference type="Proteomes" id="UP000321805"/>
    </source>
</evidence>
<dbReference type="Proteomes" id="UP000321805">
    <property type="component" value="Chromosome"/>
</dbReference>
<evidence type="ECO:0000259" key="4">
    <source>
        <dbReference type="Pfam" id="PF00703"/>
    </source>
</evidence>
<dbReference type="GO" id="GO:0004553">
    <property type="term" value="F:hydrolase activity, hydrolyzing O-glycosyl compounds"/>
    <property type="evidence" value="ECO:0007669"/>
    <property type="project" value="InterPro"/>
</dbReference>
<dbReference type="InterPro" id="IPR036156">
    <property type="entry name" value="Beta-gal/glucu_dom_sf"/>
</dbReference>
<evidence type="ECO:0000259" key="5">
    <source>
        <dbReference type="Pfam" id="PF02836"/>
    </source>
</evidence>
<dbReference type="PANTHER" id="PTHR42732">
    <property type="entry name" value="BETA-GALACTOSIDASE"/>
    <property type="match status" value="1"/>
</dbReference>
<dbReference type="KEGG" id="bsol:FSW04_02930"/>
<evidence type="ECO:0008006" key="8">
    <source>
        <dbReference type="Google" id="ProtNLM"/>
    </source>
</evidence>
<dbReference type="GO" id="GO:0005975">
    <property type="term" value="P:carbohydrate metabolic process"/>
    <property type="evidence" value="ECO:0007669"/>
    <property type="project" value="InterPro"/>
</dbReference>
<sequence length="633" mass="67688">MRHRGLRLVAVAALVIAVLAAGSVVVAGAMSARTQGESLVPPQAYGGPAGRLEVAGPWVQALDPGDRGERAGFAAGHFPGALVTVPHVANAAQVTGAAGVKAYAGGIAWYRTTLTAPETGSYALRFESVHHVATVWLDGRLLGSHTGAYLPFEFTLRLRAAVPHTLVVRADYRHPSHQKREGWHRTWFNYGGINREVTLRPLAPSELEAPTLRTVLSGDDANVDVSVLVRNRADAARQLHVRGTLRHGSSSIALAFPAVRLAPGASQRVSTSVVVRRPALWAPGTPNLYAFHLEVPGEGTWNDRVGLREIRRSGDVLLLNGKRLRLHGASLHEDADGRGDALTPADMDAMVADLKAVGANATRAQHGLSTPLLERLDRAGILVWQGVGPVDAPGAWTSDTAALGHLARERVRATVRQERLHPSVIAWNLVNEVAGNGHDATEVSYVRDMARELHRTDPGRLVALDVWGPHPPKVAGHIYADVDAVGLTNYIGWYQDPLASRETITAALHAATLSFTRTFPGKVLIVSEFGAEANPQNAVDAPGGYGFQSWLLRRHIATYRSVPEISGMLVWNLRDFGVSPDFAGGSIKSEVPGIHVERGLNTKGIFAYDGRPKPAAAAVRRAFAPLGDGLSAP</sequence>
<dbReference type="InterPro" id="IPR006101">
    <property type="entry name" value="Glyco_hydro_2"/>
</dbReference>
<feature type="domain" description="Glycoside hydrolase family 2 immunoglobulin-like beta-sandwich" evidence="4">
    <location>
        <begin position="211"/>
        <end position="304"/>
    </location>
</feature>
<dbReference type="SUPFAM" id="SSF49785">
    <property type="entry name" value="Galactose-binding domain-like"/>
    <property type="match status" value="1"/>
</dbReference>
<reference evidence="6 7" key="1">
    <citation type="journal article" date="2018" name="J. Microbiol.">
        <title>Baekduia soli gen. nov., sp. nov., a novel bacterium isolated from the soil of Baekdu Mountain and proposal of a novel family name, Baekduiaceae fam. nov.</title>
        <authorList>
            <person name="An D.S."/>
            <person name="Siddiqi M.Z."/>
            <person name="Kim K.H."/>
            <person name="Yu H.S."/>
            <person name="Im W.T."/>
        </authorList>
    </citation>
    <scope>NUCLEOTIDE SEQUENCE [LARGE SCALE GENOMIC DNA]</scope>
    <source>
        <strain evidence="6 7">BR7-21</strain>
    </source>
</reference>
<evidence type="ECO:0000256" key="3">
    <source>
        <dbReference type="ARBA" id="ARBA00023295"/>
    </source>
</evidence>
<gene>
    <name evidence="6" type="ORF">FSW04_02930</name>
</gene>
<dbReference type="SUPFAM" id="SSF49303">
    <property type="entry name" value="beta-Galactosidase/glucuronidase domain"/>
    <property type="match status" value="1"/>
</dbReference>
<dbReference type="InterPro" id="IPR013783">
    <property type="entry name" value="Ig-like_fold"/>
</dbReference>
<proteinExistence type="inferred from homology"/>
<dbReference type="EMBL" id="CP042430">
    <property type="protein sequence ID" value="QEC46638.1"/>
    <property type="molecule type" value="Genomic_DNA"/>
</dbReference>